<dbReference type="GO" id="GO:0140359">
    <property type="term" value="F:ABC-type transporter activity"/>
    <property type="evidence" value="ECO:0007669"/>
    <property type="project" value="InterPro"/>
</dbReference>
<dbReference type="PROSITE" id="PS51012">
    <property type="entry name" value="ABC_TM2"/>
    <property type="match status" value="1"/>
</dbReference>
<dbReference type="EMBL" id="CAEZVV010000011">
    <property type="protein sequence ID" value="CAB4637763.1"/>
    <property type="molecule type" value="Genomic_DNA"/>
</dbReference>
<feature type="transmembrane region" description="Helical" evidence="8">
    <location>
        <begin position="70"/>
        <end position="92"/>
    </location>
</feature>
<evidence type="ECO:0000256" key="7">
    <source>
        <dbReference type="ARBA" id="ARBA00023136"/>
    </source>
</evidence>
<dbReference type="PANTHER" id="PTHR30413:SF8">
    <property type="entry name" value="TRANSPORT PERMEASE PROTEIN"/>
    <property type="match status" value="1"/>
</dbReference>
<evidence type="ECO:0000256" key="8">
    <source>
        <dbReference type="SAM" id="Phobius"/>
    </source>
</evidence>
<feature type="transmembrane region" description="Helical" evidence="8">
    <location>
        <begin position="30"/>
        <end position="50"/>
    </location>
</feature>
<protein>
    <submittedName>
        <fullName evidence="12">Unannotated protein</fullName>
    </submittedName>
</protein>
<keyword evidence="5 8" id="KW-0812">Transmembrane</keyword>
<evidence type="ECO:0000313" key="10">
    <source>
        <dbReference type="EMBL" id="CAB4544719.1"/>
    </source>
</evidence>
<dbReference type="EMBL" id="CAEZSU010000032">
    <property type="protein sequence ID" value="CAB4544719.1"/>
    <property type="molecule type" value="Genomic_DNA"/>
</dbReference>
<reference evidence="12" key="1">
    <citation type="submission" date="2020-05" db="EMBL/GenBank/DDBJ databases">
        <authorList>
            <person name="Chiriac C."/>
            <person name="Salcher M."/>
            <person name="Ghai R."/>
            <person name="Kavagutti S V."/>
        </authorList>
    </citation>
    <scope>NUCLEOTIDE SEQUENCE</scope>
</reference>
<feature type="transmembrane region" description="Helical" evidence="8">
    <location>
        <begin position="176"/>
        <end position="195"/>
    </location>
</feature>
<evidence type="ECO:0000313" key="13">
    <source>
        <dbReference type="EMBL" id="CAB4637763.1"/>
    </source>
</evidence>
<keyword evidence="4" id="KW-0997">Cell inner membrane</keyword>
<dbReference type="AlphaFoldDB" id="A0A6J6F7X0"/>
<evidence type="ECO:0000259" key="9">
    <source>
        <dbReference type="PROSITE" id="PS51012"/>
    </source>
</evidence>
<evidence type="ECO:0000313" key="11">
    <source>
        <dbReference type="EMBL" id="CAB4559387.1"/>
    </source>
</evidence>
<feature type="transmembrane region" description="Helical" evidence="8">
    <location>
        <begin position="145"/>
        <end position="169"/>
    </location>
</feature>
<sequence>MSSASQLWAYRSLIYNLTQRELKSRYKKSILGWLWSLINPASVLAIYSFVFGVVFSTEPPVAGNGHTKFYALYLFAGLWVWNYFNGTVMGAINSLQASGPLLNKVYFPPACPAVANTITVLLQAMIESAILLVVMASLGCVGWQLVLFPVLILCITLFSLGVGLALSVYNVFYRDVNYLVSIGMNVLFYATPIIYPLSLVEAKSSTAAKIIQLNPIAQFVQWSRDIFWNLSWPNTWSLVGVPVISVLAFLIGLAIFNRKSRDIAQEL</sequence>
<evidence type="ECO:0000313" key="12">
    <source>
        <dbReference type="EMBL" id="CAB4582984.1"/>
    </source>
</evidence>
<keyword evidence="2" id="KW-0813">Transport</keyword>
<proteinExistence type="predicted"/>
<dbReference type="Pfam" id="PF01061">
    <property type="entry name" value="ABC2_membrane"/>
    <property type="match status" value="1"/>
</dbReference>
<keyword evidence="7 8" id="KW-0472">Membrane</keyword>
<dbReference type="InterPro" id="IPR013525">
    <property type="entry name" value="ABC2_TM"/>
</dbReference>
<feature type="transmembrane region" description="Helical" evidence="8">
    <location>
        <begin position="236"/>
        <end position="256"/>
    </location>
</feature>
<gene>
    <name evidence="10" type="ORF">UFOPK1495_00426</name>
    <name evidence="11" type="ORF">UFOPK1603_00443</name>
    <name evidence="12" type="ORF">UFOPK1711_01325</name>
    <name evidence="13" type="ORF">UFOPK2143_00353</name>
    <name evidence="14" type="ORF">UFOPK2350_00839</name>
</gene>
<evidence type="ECO:0000256" key="6">
    <source>
        <dbReference type="ARBA" id="ARBA00022989"/>
    </source>
</evidence>
<accession>A0A6J6F7X0</accession>
<comment type="subcellular location">
    <subcellularLocation>
        <location evidence="1">Cell inner membrane</location>
        <topology evidence="1">Multi-pass membrane protein</topology>
    </subcellularLocation>
</comment>
<dbReference type="InterPro" id="IPR047817">
    <property type="entry name" value="ABC2_TM_bact-type"/>
</dbReference>
<dbReference type="GO" id="GO:0005886">
    <property type="term" value="C:plasma membrane"/>
    <property type="evidence" value="ECO:0007669"/>
    <property type="project" value="UniProtKB-SubCell"/>
</dbReference>
<evidence type="ECO:0000256" key="4">
    <source>
        <dbReference type="ARBA" id="ARBA00022519"/>
    </source>
</evidence>
<evidence type="ECO:0000256" key="3">
    <source>
        <dbReference type="ARBA" id="ARBA00022475"/>
    </source>
</evidence>
<evidence type="ECO:0000313" key="14">
    <source>
        <dbReference type="EMBL" id="CAB4678560.1"/>
    </source>
</evidence>
<keyword evidence="3" id="KW-1003">Cell membrane</keyword>
<dbReference type="EMBL" id="CAEZTG010000027">
    <property type="protein sequence ID" value="CAB4559387.1"/>
    <property type="molecule type" value="Genomic_DNA"/>
</dbReference>
<keyword evidence="6 8" id="KW-1133">Transmembrane helix</keyword>
<dbReference type="GO" id="GO:0015920">
    <property type="term" value="P:lipopolysaccharide transport"/>
    <property type="evidence" value="ECO:0007669"/>
    <property type="project" value="TreeGrafter"/>
</dbReference>
<evidence type="ECO:0000256" key="2">
    <source>
        <dbReference type="ARBA" id="ARBA00022448"/>
    </source>
</evidence>
<evidence type="ECO:0000256" key="5">
    <source>
        <dbReference type="ARBA" id="ARBA00022692"/>
    </source>
</evidence>
<organism evidence="12">
    <name type="scientific">freshwater metagenome</name>
    <dbReference type="NCBI Taxonomy" id="449393"/>
    <lineage>
        <taxon>unclassified sequences</taxon>
        <taxon>metagenomes</taxon>
        <taxon>ecological metagenomes</taxon>
    </lineage>
</organism>
<name>A0A6J6F7X0_9ZZZZ</name>
<dbReference type="EMBL" id="CAEZXE010000062">
    <property type="protein sequence ID" value="CAB4678560.1"/>
    <property type="molecule type" value="Genomic_DNA"/>
</dbReference>
<dbReference type="PANTHER" id="PTHR30413">
    <property type="entry name" value="INNER MEMBRANE TRANSPORT PERMEASE"/>
    <property type="match status" value="1"/>
</dbReference>
<feature type="domain" description="ABC transmembrane type-2" evidence="9">
    <location>
        <begin position="31"/>
        <end position="259"/>
    </location>
</feature>
<evidence type="ECO:0000256" key="1">
    <source>
        <dbReference type="ARBA" id="ARBA00004429"/>
    </source>
</evidence>
<feature type="transmembrane region" description="Helical" evidence="8">
    <location>
        <begin position="113"/>
        <end position="139"/>
    </location>
</feature>
<dbReference type="EMBL" id="CAEZTR010000087">
    <property type="protein sequence ID" value="CAB4582984.1"/>
    <property type="molecule type" value="Genomic_DNA"/>
</dbReference>